<sequence>MIICNDDYSTHSISHHHPVACREQNFVTLTDLQNFSHRLDVPPLQPSMLKSSVTF</sequence>
<accession>A0A0B6YWN2</accession>
<protein>
    <submittedName>
        <fullName evidence="1">Uncharacterized protein</fullName>
    </submittedName>
</protein>
<gene>
    <name evidence="1" type="primary">ORF39961</name>
</gene>
<proteinExistence type="predicted"/>
<reference evidence="1" key="1">
    <citation type="submission" date="2014-12" db="EMBL/GenBank/DDBJ databases">
        <title>Insight into the proteome of Arion vulgaris.</title>
        <authorList>
            <person name="Aradska J."/>
            <person name="Bulat T."/>
            <person name="Smidak R."/>
            <person name="Sarate P."/>
            <person name="Gangsoo J."/>
            <person name="Sialana F."/>
            <person name="Bilban M."/>
            <person name="Lubec G."/>
        </authorList>
    </citation>
    <scope>NUCLEOTIDE SEQUENCE</scope>
    <source>
        <tissue evidence="1">Skin</tissue>
    </source>
</reference>
<name>A0A0B6YWN2_9EUPU</name>
<dbReference type="EMBL" id="HACG01013768">
    <property type="protein sequence ID" value="CEK60633.1"/>
    <property type="molecule type" value="Transcribed_RNA"/>
</dbReference>
<dbReference type="AlphaFoldDB" id="A0A0B6YWN2"/>
<evidence type="ECO:0000313" key="1">
    <source>
        <dbReference type="EMBL" id="CEK60633.1"/>
    </source>
</evidence>
<organism evidence="1">
    <name type="scientific">Arion vulgaris</name>
    <dbReference type="NCBI Taxonomy" id="1028688"/>
    <lineage>
        <taxon>Eukaryota</taxon>
        <taxon>Metazoa</taxon>
        <taxon>Spiralia</taxon>
        <taxon>Lophotrochozoa</taxon>
        <taxon>Mollusca</taxon>
        <taxon>Gastropoda</taxon>
        <taxon>Heterobranchia</taxon>
        <taxon>Euthyneura</taxon>
        <taxon>Panpulmonata</taxon>
        <taxon>Eupulmonata</taxon>
        <taxon>Stylommatophora</taxon>
        <taxon>Helicina</taxon>
        <taxon>Arionoidea</taxon>
        <taxon>Arionidae</taxon>
        <taxon>Arion</taxon>
    </lineage>
</organism>